<dbReference type="GO" id="GO:0000270">
    <property type="term" value="P:peptidoglycan metabolic process"/>
    <property type="evidence" value="ECO:0007669"/>
    <property type="project" value="UniProtKB-UniRule"/>
</dbReference>
<dbReference type="InterPro" id="IPR036908">
    <property type="entry name" value="RlpA-like_sf"/>
</dbReference>
<dbReference type="OrthoDB" id="9779128at2"/>
<dbReference type="GO" id="GO:0008932">
    <property type="term" value="F:lytic endotransglycosylase activity"/>
    <property type="evidence" value="ECO:0007669"/>
    <property type="project" value="UniProtKB-UniRule"/>
</dbReference>
<dbReference type="Proteomes" id="UP000076577">
    <property type="component" value="Unassembled WGS sequence"/>
</dbReference>
<keyword evidence="1 3" id="KW-0456">Lyase</keyword>
<evidence type="ECO:0000259" key="6">
    <source>
        <dbReference type="Pfam" id="PF03330"/>
    </source>
</evidence>
<evidence type="ECO:0000256" key="1">
    <source>
        <dbReference type="ARBA" id="ARBA00023239"/>
    </source>
</evidence>
<keyword evidence="2 3" id="KW-0961">Cell wall biogenesis/degradation</keyword>
<dbReference type="CDD" id="cd22268">
    <property type="entry name" value="DPBB_RlpA-like"/>
    <property type="match status" value="1"/>
</dbReference>
<protein>
    <recommendedName>
        <fullName evidence="3">Endolytic peptidoglycan transglycosylase RlpA</fullName>
        <ecNumber evidence="3">4.2.2.-</ecNumber>
    </recommendedName>
</protein>
<keyword evidence="5" id="KW-1133">Transmembrane helix</keyword>
<name>A0A161XI16_9HYPH</name>
<evidence type="ECO:0000256" key="3">
    <source>
        <dbReference type="HAMAP-Rule" id="MF_02071"/>
    </source>
</evidence>
<evidence type="ECO:0000256" key="2">
    <source>
        <dbReference type="ARBA" id="ARBA00023316"/>
    </source>
</evidence>
<accession>A0A161XI16</accession>
<keyword evidence="8" id="KW-1185">Reference proteome</keyword>
<dbReference type="InterPro" id="IPR009009">
    <property type="entry name" value="RlpA-like_DPBB"/>
</dbReference>
<dbReference type="PANTHER" id="PTHR34183:SF1">
    <property type="entry name" value="ENDOLYTIC PEPTIDOGLYCAN TRANSGLYCOSYLASE RLPA"/>
    <property type="match status" value="1"/>
</dbReference>
<dbReference type="AlphaFoldDB" id="A0A161XI16"/>
<organism evidence="7 8">
    <name type="scientific">Pseudovibrio axinellae</name>
    <dbReference type="NCBI Taxonomy" id="989403"/>
    <lineage>
        <taxon>Bacteria</taxon>
        <taxon>Pseudomonadati</taxon>
        <taxon>Pseudomonadota</taxon>
        <taxon>Alphaproteobacteria</taxon>
        <taxon>Hyphomicrobiales</taxon>
        <taxon>Stappiaceae</taxon>
        <taxon>Pseudovibrio</taxon>
    </lineage>
</organism>
<comment type="function">
    <text evidence="3">Lytic transglycosylase with a strong preference for naked glycan strands that lack stem peptides.</text>
</comment>
<dbReference type="NCBIfam" id="TIGR00413">
    <property type="entry name" value="rlpA"/>
    <property type="match status" value="1"/>
</dbReference>
<dbReference type="EMBL" id="LMCB01000004">
    <property type="protein sequence ID" value="KZL21583.1"/>
    <property type="molecule type" value="Genomic_DNA"/>
</dbReference>
<feature type="transmembrane region" description="Helical" evidence="5">
    <location>
        <begin position="12"/>
        <end position="34"/>
    </location>
</feature>
<dbReference type="InterPro" id="IPR034718">
    <property type="entry name" value="RlpA"/>
</dbReference>
<dbReference type="GO" id="GO:0071555">
    <property type="term" value="P:cell wall organization"/>
    <property type="evidence" value="ECO:0007669"/>
    <property type="project" value="UniProtKB-KW"/>
</dbReference>
<sequence>MSWNNQGLAQRASHISAVFLFISALLIVFIAFVLRLHDTERNASSQCGIASWYKLTSRTASGDLMDATGLTAAHLTLPIGTNIHVTNLQNGKTLTVTVNDRGPYVKNRLIDLSKAAAAELGFLKSGLTEVRISVPEELKQYLRGHECKKHHDTYNEKNTNMSE</sequence>
<evidence type="ECO:0000313" key="7">
    <source>
        <dbReference type="EMBL" id="KZL21583.1"/>
    </source>
</evidence>
<gene>
    <name evidence="3" type="primary">rlpA</name>
    <name evidence="7" type="ORF">PsAD2_00882</name>
</gene>
<proteinExistence type="inferred from homology"/>
<evidence type="ECO:0000256" key="5">
    <source>
        <dbReference type="SAM" id="Phobius"/>
    </source>
</evidence>
<dbReference type="EC" id="4.2.2.-" evidence="3"/>
<reference evidence="7 8" key="1">
    <citation type="journal article" date="2016" name="Front. Microbiol.">
        <title>Comparative Genomic Analysis Reveals a Diverse Repertoire of Genes Involved in Prokaryote-Eukaryote Interactions within the Pseudovibrio Genus.</title>
        <authorList>
            <person name="Romano S."/>
            <person name="Fernandez-Guerra A."/>
            <person name="Reen F.J."/>
            <person name="Glockner F.O."/>
            <person name="Crowley S.P."/>
            <person name="O'Sullivan O."/>
            <person name="Cotter P.D."/>
            <person name="Adams C."/>
            <person name="Dobson A.D."/>
            <person name="O'Gara F."/>
        </authorList>
    </citation>
    <scope>NUCLEOTIDE SEQUENCE [LARGE SCALE GENOMIC DNA]</scope>
    <source>
        <strain evidence="7 8">Ad2</strain>
    </source>
</reference>
<comment type="caution">
    <text evidence="7">The sequence shown here is derived from an EMBL/GenBank/DDBJ whole genome shotgun (WGS) entry which is preliminary data.</text>
</comment>
<dbReference type="InterPro" id="IPR012997">
    <property type="entry name" value="RplA"/>
</dbReference>
<keyword evidence="5" id="KW-0812">Transmembrane</keyword>
<dbReference type="PANTHER" id="PTHR34183">
    <property type="entry name" value="ENDOLYTIC PEPTIDOGLYCAN TRANSGLYCOSYLASE RLPA"/>
    <property type="match status" value="1"/>
</dbReference>
<evidence type="ECO:0000256" key="4">
    <source>
        <dbReference type="RuleBase" id="RU003495"/>
    </source>
</evidence>
<dbReference type="PATRIC" id="fig|989403.3.peg.940"/>
<feature type="domain" description="RlpA-like protein double-psi beta-barrel" evidence="6">
    <location>
        <begin position="46"/>
        <end position="132"/>
    </location>
</feature>
<evidence type="ECO:0000313" key="8">
    <source>
        <dbReference type="Proteomes" id="UP000076577"/>
    </source>
</evidence>
<dbReference type="Gene3D" id="2.40.40.10">
    <property type="entry name" value="RlpA-like domain"/>
    <property type="match status" value="1"/>
</dbReference>
<comment type="similarity">
    <text evidence="3 4">Belongs to the RlpA family.</text>
</comment>
<dbReference type="STRING" id="989403.SAMN05421798_106153"/>
<dbReference type="Pfam" id="PF03330">
    <property type="entry name" value="DPBB_1"/>
    <property type="match status" value="1"/>
</dbReference>
<dbReference type="HAMAP" id="MF_02071">
    <property type="entry name" value="RlpA"/>
    <property type="match status" value="1"/>
</dbReference>
<keyword evidence="5" id="KW-0472">Membrane</keyword>
<dbReference type="SUPFAM" id="SSF50685">
    <property type="entry name" value="Barwin-like endoglucanases"/>
    <property type="match status" value="1"/>
</dbReference>